<dbReference type="Pfam" id="PF01464">
    <property type="entry name" value="SLT"/>
    <property type="match status" value="1"/>
</dbReference>
<dbReference type="Proteomes" id="UP000220611">
    <property type="component" value="Unassembled WGS sequence"/>
</dbReference>
<reference evidence="2 4" key="1">
    <citation type="submission" date="2007-08" db="EMBL/GenBank/DDBJ databases">
        <title>Draft genome sequence of Clostridium leptum (DSM 753).</title>
        <authorList>
            <person name="Sudarsanam P."/>
            <person name="Ley R."/>
            <person name="Guruge J."/>
            <person name="Turnbaugh P.J."/>
            <person name="Mahowald M."/>
            <person name="Liep D."/>
            <person name="Gordon J."/>
        </authorList>
    </citation>
    <scope>NUCLEOTIDE SEQUENCE [LARGE SCALE GENOMIC DNA]</scope>
    <source>
        <strain evidence="2 4">DSM 753</strain>
    </source>
</reference>
<organism evidence="2 4">
    <name type="scientific">[Clostridium] leptum DSM 753</name>
    <dbReference type="NCBI Taxonomy" id="428125"/>
    <lineage>
        <taxon>Bacteria</taxon>
        <taxon>Bacillati</taxon>
        <taxon>Bacillota</taxon>
        <taxon>Clostridia</taxon>
        <taxon>Eubacteriales</taxon>
        <taxon>Oscillospiraceae</taxon>
        <taxon>Oscillospiraceae incertae sedis</taxon>
    </lineage>
</organism>
<evidence type="ECO:0000259" key="1">
    <source>
        <dbReference type="Pfam" id="PF01464"/>
    </source>
</evidence>
<proteinExistence type="predicted"/>
<evidence type="ECO:0000313" key="4">
    <source>
        <dbReference type="Proteomes" id="UP000003490"/>
    </source>
</evidence>
<dbReference type="PANTHER" id="PTHR37423:SF2">
    <property type="entry name" value="MEMBRANE-BOUND LYTIC MUREIN TRANSGLYCOSYLASE C"/>
    <property type="match status" value="1"/>
</dbReference>
<dbReference type="eggNOG" id="COG0741">
    <property type="taxonomic scope" value="Bacteria"/>
</dbReference>
<reference evidence="2 4" key="2">
    <citation type="submission" date="2007-08" db="EMBL/GenBank/DDBJ databases">
        <authorList>
            <person name="Fulton L."/>
            <person name="Clifton S."/>
            <person name="Fulton B."/>
            <person name="Xu J."/>
            <person name="Minx P."/>
            <person name="Pepin K.H."/>
            <person name="Johnson M."/>
            <person name="Thiruvilangam P."/>
            <person name="Bhonagiri V."/>
            <person name="Nash W.E."/>
            <person name="Wang C."/>
            <person name="Mardis E.R."/>
            <person name="Wilson R.K."/>
        </authorList>
    </citation>
    <scope>NUCLEOTIDE SEQUENCE [LARGE SCALE GENOMIC DNA]</scope>
    <source>
        <strain evidence="2 4">DSM 753</strain>
    </source>
</reference>
<evidence type="ECO:0000313" key="5">
    <source>
        <dbReference type="Proteomes" id="UP000220611"/>
    </source>
</evidence>
<sequence length="196" mass="22354">MSKTAKKGLLALLLLAVLAVAAAGAYFSYSFFMKQAYPLKYRDIIETQAEKYSIDPAFLYGMIRTESNFNPDAESSAGARGLMQIMPATFDWLQTHKGTEPKLDASALYDPQVNVEYGVYFLSILWEEYDDETVILSAYNAGMGNVDQWLSEEEHSSDGVTLHDIPYGETEQYVKNVLESQEMYRRLYGEEFKNWR</sequence>
<evidence type="ECO:0000313" key="3">
    <source>
        <dbReference type="EMBL" id="PEQ25370.1"/>
    </source>
</evidence>
<comment type="caution">
    <text evidence="2">The sequence shown here is derived from an EMBL/GenBank/DDBJ whole genome shotgun (WGS) entry which is preliminary data.</text>
</comment>
<keyword evidence="5" id="KW-1185">Reference proteome</keyword>
<evidence type="ECO:0000313" key="2">
    <source>
        <dbReference type="EMBL" id="EDO59871.1"/>
    </source>
</evidence>
<reference evidence="3 5" key="3">
    <citation type="submission" date="2017-07" db="EMBL/GenBank/DDBJ databases">
        <title>Prevalence of linear plasmids in Cutibacterium (Propionibacterium) acnes isolates obtained from prostatic tissue.</title>
        <authorList>
            <person name="Davidsson S."/>
            <person name="Carlsson J."/>
            <person name="Molling P."/>
            <person name="Andren O."/>
            <person name="Andersson S.-O."/>
            <person name="Brzuszkiewicz E."/>
            <person name="Poehlein A."/>
            <person name="Al-Zeer M."/>
            <person name="Brinkmann V."/>
            <person name="Scavenius C."/>
            <person name="Nazipi S."/>
            <person name="Soderquist B."/>
            <person name="Bruggemann H."/>
        </authorList>
    </citation>
    <scope>NUCLEOTIDE SEQUENCE [LARGE SCALE GENOMIC DNA]</scope>
    <source>
        <strain evidence="3 5">DSM 753</strain>
    </source>
</reference>
<dbReference type="InterPro" id="IPR023346">
    <property type="entry name" value="Lysozyme-like_dom_sf"/>
</dbReference>
<dbReference type="PANTHER" id="PTHR37423">
    <property type="entry name" value="SOLUBLE LYTIC MUREIN TRANSGLYCOSYLASE-RELATED"/>
    <property type="match status" value="1"/>
</dbReference>
<dbReference type="EMBL" id="NOXF01000002">
    <property type="protein sequence ID" value="PEQ25370.1"/>
    <property type="molecule type" value="Genomic_DNA"/>
</dbReference>
<dbReference type="OrthoDB" id="9815002at2"/>
<dbReference type="Proteomes" id="UP000003490">
    <property type="component" value="Unassembled WGS sequence"/>
</dbReference>
<dbReference type="EMBL" id="ABCB02000021">
    <property type="protein sequence ID" value="EDO59871.1"/>
    <property type="molecule type" value="Genomic_DNA"/>
</dbReference>
<accession>A7VZ93</accession>
<dbReference type="InterPro" id="IPR008258">
    <property type="entry name" value="Transglycosylase_SLT_dom_1"/>
</dbReference>
<gene>
    <name evidence="3" type="ORF">CH238_04935</name>
    <name evidence="2" type="ORF">CLOLEP_03922</name>
</gene>
<feature type="domain" description="Transglycosylase SLT" evidence="1">
    <location>
        <begin position="44"/>
        <end position="156"/>
    </location>
</feature>
<dbReference type="CDD" id="cd16896">
    <property type="entry name" value="LT_Slt70-like"/>
    <property type="match status" value="1"/>
</dbReference>
<name>A7VZ93_9FIRM</name>
<protein>
    <submittedName>
        <fullName evidence="2">Transglycosylase SLT domain protein</fullName>
    </submittedName>
</protein>
<dbReference type="Gene3D" id="1.10.530.10">
    <property type="match status" value="1"/>
</dbReference>
<dbReference type="AlphaFoldDB" id="A7VZ93"/>
<dbReference type="HOGENOM" id="CLU_065765_7_0_9"/>
<dbReference type="SUPFAM" id="SSF53955">
    <property type="entry name" value="Lysozyme-like"/>
    <property type="match status" value="1"/>
</dbReference>